<reference evidence="1" key="2">
    <citation type="submission" date="2019-07" db="EMBL/GenBank/DDBJ databases">
        <authorList>
            <person name="Yang Y."/>
            <person name="Bocs S."/>
            <person name="Baudouin L."/>
        </authorList>
    </citation>
    <scope>NUCLEOTIDE SEQUENCE</scope>
    <source>
        <tissue evidence="1">Spear leaf of Hainan Tall coconut</tissue>
    </source>
</reference>
<evidence type="ECO:0000313" key="2">
    <source>
        <dbReference type="Proteomes" id="UP000797356"/>
    </source>
</evidence>
<evidence type="ECO:0000313" key="1">
    <source>
        <dbReference type="EMBL" id="KAG1339029.1"/>
    </source>
</evidence>
<dbReference type="Proteomes" id="UP000797356">
    <property type="component" value="Chromosome 4"/>
</dbReference>
<dbReference type="AlphaFoldDB" id="A0A8K0I7V6"/>
<organism evidence="1 2">
    <name type="scientific">Cocos nucifera</name>
    <name type="common">Coconut palm</name>
    <dbReference type="NCBI Taxonomy" id="13894"/>
    <lineage>
        <taxon>Eukaryota</taxon>
        <taxon>Viridiplantae</taxon>
        <taxon>Streptophyta</taxon>
        <taxon>Embryophyta</taxon>
        <taxon>Tracheophyta</taxon>
        <taxon>Spermatophyta</taxon>
        <taxon>Magnoliopsida</taxon>
        <taxon>Liliopsida</taxon>
        <taxon>Arecaceae</taxon>
        <taxon>Arecoideae</taxon>
        <taxon>Cocoseae</taxon>
        <taxon>Attaleinae</taxon>
        <taxon>Cocos</taxon>
    </lineage>
</organism>
<keyword evidence="2" id="KW-1185">Reference proteome</keyword>
<gene>
    <name evidence="1" type="ORF">COCNU_04G013350</name>
</gene>
<proteinExistence type="predicted"/>
<name>A0A8K0I7V6_COCNU</name>
<accession>A0A8K0I7V6</accession>
<sequence>MVEGGDPVTAPPPNITLSDFDNEKLLRSITNVEIEDTSLSMSSSLINSKLSSFIKGKSIYDNLFMAQKLCMIH</sequence>
<comment type="caution">
    <text evidence="1">The sequence shown here is derived from an EMBL/GenBank/DDBJ whole genome shotgun (WGS) entry which is preliminary data.</text>
</comment>
<dbReference type="EMBL" id="CM017875">
    <property type="protein sequence ID" value="KAG1339029.1"/>
    <property type="molecule type" value="Genomic_DNA"/>
</dbReference>
<protein>
    <submittedName>
        <fullName evidence="1">Uncharacterized protein</fullName>
    </submittedName>
</protein>
<reference evidence="1" key="1">
    <citation type="journal article" date="2017" name="Gigascience">
        <title>The genome draft of coconut (Cocos nucifera).</title>
        <authorList>
            <person name="Xiao Y."/>
            <person name="Xu P."/>
            <person name="Fan H."/>
            <person name="Baudouin L."/>
            <person name="Xia W."/>
            <person name="Bocs S."/>
            <person name="Xu J."/>
            <person name="Li Q."/>
            <person name="Guo A."/>
            <person name="Zhou L."/>
            <person name="Li J."/>
            <person name="Wu Y."/>
            <person name="Ma Z."/>
            <person name="Armero A."/>
            <person name="Issali A.E."/>
            <person name="Liu N."/>
            <person name="Peng M."/>
            <person name="Yang Y."/>
        </authorList>
    </citation>
    <scope>NUCLEOTIDE SEQUENCE</scope>
    <source>
        <tissue evidence="1">Spear leaf of Hainan Tall coconut</tissue>
    </source>
</reference>